<feature type="transmembrane region" description="Helical" evidence="2">
    <location>
        <begin position="37"/>
        <end position="59"/>
    </location>
</feature>
<keyword evidence="4" id="KW-1185">Reference proteome</keyword>
<gene>
    <name evidence="3" type="ORF">T9R20_02455</name>
</gene>
<feature type="transmembrane region" description="Helical" evidence="2">
    <location>
        <begin position="12"/>
        <end position="31"/>
    </location>
</feature>
<reference evidence="3 4" key="1">
    <citation type="submission" date="2023-06" db="EMBL/GenBank/DDBJ databases">
        <title>Rock-solubilizing bacteria, Microbacterium invictum, promotes re-establishment of vegetation in rocky wasteland by accelerating rock bio-weathering and reshaping soil bacterial community.</title>
        <authorList>
            <person name="Liu C."/>
        </authorList>
    </citation>
    <scope>NUCLEOTIDE SEQUENCE [LARGE SCALE GENOMIC DNA]</scope>
    <source>
        <strain evidence="3 4">X-18</strain>
    </source>
</reference>
<evidence type="ECO:0000313" key="3">
    <source>
        <dbReference type="EMBL" id="WQB70839.1"/>
    </source>
</evidence>
<keyword evidence="2" id="KW-1133">Transmembrane helix</keyword>
<evidence type="ECO:0000313" key="4">
    <source>
        <dbReference type="Proteomes" id="UP001324533"/>
    </source>
</evidence>
<keyword evidence="2" id="KW-0472">Membrane</keyword>
<name>A0ABZ0VC79_9MICO</name>
<accession>A0ABZ0VC79</accession>
<evidence type="ECO:0000256" key="2">
    <source>
        <dbReference type="SAM" id="Phobius"/>
    </source>
</evidence>
<feature type="region of interest" description="Disordered" evidence="1">
    <location>
        <begin position="64"/>
        <end position="90"/>
    </location>
</feature>
<dbReference type="EMBL" id="CP139779">
    <property type="protein sequence ID" value="WQB70839.1"/>
    <property type="molecule type" value="Genomic_DNA"/>
</dbReference>
<sequence>MTVPNAPAPPAQIAVWYFVGATFAFALPNLLYPDMVFWMRILFFVVGVALMIAGGVRLGQEIAGRRAGRGPDGENRAPGPAPEPPGHPRP</sequence>
<organism evidence="3 4">
    <name type="scientific">Microbacterium invictum</name>
    <dbReference type="NCBI Taxonomy" id="515415"/>
    <lineage>
        <taxon>Bacteria</taxon>
        <taxon>Bacillati</taxon>
        <taxon>Actinomycetota</taxon>
        <taxon>Actinomycetes</taxon>
        <taxon>Micrococcales</taxon>
        <taxon>Microbacteriaceae</taxon>
        <taxon>Microbacterium</taxon>
    </lineage>
</organism>
<dbReference type="Proteomes" id="UP001324533">
    <property type="component" value="Chromosome"/>
</dbReference>
<feature type="compositionally biased region" description="Pro residues" evidence="1">
    <location>
        <begin position="79"/>
        <end position="90"/>
    </location>
</feature>
<evidence type="ECO:0000256" key="1">
    <source>
        <dbReference type="SAM" id="MobiDB-lite"/>
    </source>
</evidence>
<protein>
    <submittedName>
        <fullName evidence="3">Uncharacterized protein</fullName>
    </submittedName>
</protein>
<proteinExistence type="predicted"/>
<keyword evidence="2" id="KW-0812">Transmembrane</keyword>
<dbReference type="RefSeq" id="WP_322410975.1">
    <property type="nucleotide sequence ID" value="NZ_CP139779.1"/>
</dbReference>